<dbReference type="InterPro" id="IPR001763">
    <property type="entry name" value="Rhodanese-like_dom"/>
</dbReference>
<protein>
    <recommendedName>
        <fullName evidence="1">Rhodanese domain-containing protein</fullName>
    </recommendedName>
</protein>
<evidence type="ECO:0000259" key="1">
    <source>
        <dbReference type="PROSITE" id="PS50206"/>
    </source>
</evidence>
<sequence length="361" mass="39867">MDESVYAKRSTRTIIVISARPFPAPEKSIRCFFFQSCFSLPAMPSSIPSAAIPINTTVSPDLQPLPPRTLADVRDQVAQEIAARMMNKAEQHDGVKIGVMMTFSKRDDVGFLQQIAKAIQDSSLPDYLFIVATTGPPVDSSSNFVFICGSDEGYVHRATLLMSAKFIGRLGGLQNQPDVYCIISVKDIGYTSGYDEAALWDVVRKSAMRPIDPLVPPSGSQGIEAFLLEVRAKLQRLEPHQAHEELREPEVDAPTFLVDIRPAAQRDEEGGIAGSLVIDRNVLEWKFDPRSASRLNIADRYDLRIIVFSQDGDSSSLAAYSLQRLGLLNATDIIGGYRAWREARLPIDIPIKTSRSLLSLN</sequence>
<dbReference type="SMART" id="SM00450">
    <property type="entry name" value="RHOD"/>
    <property type="match status" value="1"/>
</dbReference>
<accession>A0A8H5H452</accession>
<dbReference type="SUPFAM" id="SSF52821">
    <property type="entry name" value="Rhodanese/Cell cycle control phosphatase"/>
    <property type="match status" value="1"/>
</dbReference>
<dbReference type="AlphaFoldDB" id="A0A8H5H452"/>
<evidence type="ECO:0000313" key="3">
    <source>
        <dbReference type="Proteomes" id="UP000518752"/>
    </source>
</evidence>
<gene>
    <name evidence="2" type="ORF">D9757_008635</name>
</gene>
<dbReference type="Proteomes" id="UP000518752">
    <property type="component" value="Unassembled WGS sequence"/>
</dbReference>
<comment type="caution">
    <text evidence="2">The sequence shown here is derived from an EMBL/GenBank/DDBJ whole genome shotgun (WGS) entry which is preliminary data.</text>
</comment>
<dbReference type="Gene3D" id="3.40.250.10">
    <property type="entry name" value="Rhodanese-like domain"/>
    <property type="match status" value="1"/>
</dbReference>
<keyword evidence="3" id="KW-1185">Reference proteome</keyword>
<dbReference type="PROSITE" id="PS50206">
    <property type="entry name" value="RHODANESE_3"/>
    <property type="match status" value="1"/>
</dbReference>
<proteinExistence type="predicted"/>
<dbReference type="InterPro" id="IPR036873">
    <property type="entry name" value="Rhodanese-like_dom_sf"/>
</dbReference>
<dbReference type="EMBL" id="JAACJN010000091">
    <property type="protein sequence ID" value="KAF5376367.1"/>
    <property type="molecule type" value="Genomic_DNA"/>
</dbReference>
<dbReference type="Pfam" id="PF00581">
    <property type="entry name" value="Rhodanese"/>
    <property type="match status" value="1"/>
</dbReference>
<name>A0A8H5H452_9AGAR</name>
<dbReference type="OrthoDB" id="566238at2759"/>
<reference evidence="2 3" key="1">
    <citation type="journal article" date="2020" name="ISME J.">
        <title>Uncovering the hidden diversity of litter-decomposition mechanisms in mushroom-forming fungi.</title>
        <authorList>
            <person name="Floudas D."/>
            <person name="Bentzer J."/>
            <person name="Ahren D."/>
            <person name="Johansson T."/>
            <person name="Persson P."/>
            <person name="Tunlid A."/>
        </authorList>
    </citation>
    <scope>NUCLEOTIDE SEQUENCE [LARGE SCALE GENOMIC DNA]</scope>
    <source>
        <strain evidence="2 3">CBS 406.79</strain>
    </source>
</reference>
<feature type="domain" description="Rhodanese" evidence="1">
    <location>
        <begin position="251"/>
        <end position="349"/>
    </location>
</feature>
<evidence type="ECO:0000313" key="2">
    <source>
        <dbReference type="EMBL" id="KAF5376367.1"/>
    </source>
</evidence>
<organism evidence="2 3">
    <name type="scientific">Collybiopsis confluens</name>
    <dbReference type="NCBI Taxonomy" id="2823264"/>
    <lineage>
        <taxon>Eukaryota</taxon>
        <taxon>Fungi</taxon>
        <taxon>Dikarya</taxon>
        <taxon>Basidiomycota</taxon>
        <taxon>Agaricomycotina</taxon>
        <taxon>Agaricomycetes</taxon>
        <taxon>Agaricomycetidae</taxon>
        <taxon>Agaricales</taxon>
        <taxon>Marasmiineae</taxon>
        <taxon>Omphalotaceae</taxon>
        <taxon>Collybiopsis</taxon>
    </lineage>
</organism>